<gene>
    <name evidence="5" type="ORF">VT52_021285</name>
</gene>
<evidence type="ECO:0000256" key="1">
    <source>
        <dbReference type="ARBA" id="ARBA00023015"/>
    </source>
</evidence>
<proteinExistence type="predicted"/>
<dbReference type="SUPFAM" id="SSF46785">
    <property type="entry name" value="Winged helix' DNA-binding domain"/>
    <property type="match status" value="1"/>
</dbReference>
<accession>A0A1J4Q077</accession>
<dbReference type="Pfam" id="PF08220">
    <property type="entry name" value="HTH_DeoR"/>
    <property type="match status" value="1"/>
</dbReference>
<dbReference type="GO" id="GO:0003700">
    <property type="term" value="F:DNA-binding transcription factor activity"/>
    <property type="evidence" value="ECO:0007669"/>
    <property type="project" value="InterPro"/>
</dbReference>
<dbReference type="InterPro" id="IPR037171">
    <property type="entry name" value="NagB/RpiA_transferase-like"/>
</dbReference>
<dbReference type="Pfam" id="PF00455">
    <property type="entry name" value="DeoRC"/>
    <property type="match status" value="1"/>
</dbReference>
<dbReference type="SMART" id="SM00420">
    <property type="entry name" value="HTH_DEOR"/>
    <property type="match status" value="1"/>
</dbReference>
<dbReference type="InterPro" id="IPR018356">
    <property type="entry name" value="Tscrpt_reg_HTH_DeoR_CS"/>
</dbReference>
<reference evidence="5" key="1">
    <citation type="submission" date="2016-10" db="EMBL/GenBank/DDBJ databases">
        <title>Genome sequence of Streptomyces malaysiense MUSC 136.</title>
        <authorList>
            <person name="Lee L.-H."/>
            <person name="Ser H.-L."/>
        </authorList>
    </citation>
    <scope>NUCLEOTIDE SEQUENCE [LARGE SCALE GENOMIC DNA]</scope>
    <source>
        <strain evidence="5">MUSC 136</strain>
    </source>
</reference>
<dbReference type="SUPFAM" id="SSF100950">
    <property type="entry name" value="NagB/RpiA/CoA transferase-like"/>
    <property type="match status" value="1"/>
</dbReference>
<name>A0A1J4Q077_9ACTN</name>
<protein>
    <submittedName>
        <fullName evidence="5">Decarboxylase</fullName>
    </submittedName>
</protein>
<dbReference type="InterPro" id="IPR014036">
    <property type="entry name" value="DeoR-like_C"/>
</dbReference>
<dbReference type="RefSeq" id="WP_071387525.1">
    <property type="nucleotide sequence ID" value="NZ_LBDA02000051.1"/>
</dbReference>
<sequence length="252" mass="27111">MERHNFVIELLMRENRATVADLARATGASEMTIRRDLEVLESRSALRRVRGGAVSNMPGGVEPPYAIRAMSGAETKERLARTVLSLLTDGETIALDTGTTLVAVAKAMEDRQFTVTPLSLHATFALSAYPGIQLLLPGGQIRSGELSFYGDTPAMTFKDLCFDTFVLGCCGVDPLRGATAYNLDDVRVKRAALEAAQRVILVATADKLGRTALGRICPLEEITLVVTDAAPDNPVVEAMQARGVQVVHPTED</sequence>
<dbReference type="PANTHER" id="PTHR30363">
    <property type="entry name" value="HTH-TYPE TRANSCRIPTIONAL REGULATOR SRLR-RELATED"/>
    <property type="match status" value="1"/>
</dbReference>
<dbReference type="PRINTS" id="PR00037">
    <property type="entry name" value="HTHLACR"/>
</dbReference>
<evidence type="ECO:0000256" key="3">
    <source>
        <dbReference type="ARBA" id="ARBA00023163"/>
    </source>
</evidence>
<dbReference type="InterPro" id="IPR001034">
    <property type="entry name" value="DeoR_HTH"/>
</dbReference>
<feature type="domain" description="HTH deoR-type" evidence="4">
    <location>
        <begin position="1"/>
        <end position="55"/>
    </location>
</feature>
<keyword evidence="1" id="KW-0805">Transcription regulation</keyword>
<dbReference type="AlphaFoldDB" id="A0A1J4Q077"/>
<evidence type="ECO:0000313" key="5">
    <source>
        <dbReference type="EMBL" id="OIK25583.1"/>
    </source>
</evidence>
<dbReference type="PROSITE" id="PS00894">
    <property type="entry name" value="HTH_DEOR_1"/>
    <property type="match status" value="1"/>
</dbReference>
<keyword evidence="3" id="KW-0804">Transcription</keyword>
<dbReference type="SMART" id="SM01134">
    <property type="entry name" value="DeoRC"/>
    <property type="match status" value="1"/>
</dbReference>
<comment type="caution">
    <text evidence="5">The sequence shown here is derived from an EMBL/GenBank/DDBJ whole genome shotgun (WGS) entry which is preliminary data.</text>
</comment>
<dbReference type="PANTHER" id="PTHR30363:SF44">
    <property type="entry name" value="AGA OPERON TRANSCRIPTIONAL REPRESSOR-RELATED"/>
    <property type="match status" value="1"/>
</dbReference>
<dbReference type="PROSITE" id="PS51000">
    <property type="entry name" value="HTH_DEOR_2"/>
    <property type="match status" value="1"/>
</dbReference>
<keyword evidence="2" id="KW-0238">DNA-binding</keyword>
<evidence type="ECO:0000256" key="2">
    <source>
        <dbReference type="ARBA" id="ARBA00023125"/>
    </source>
</evidence>
<dbReference type="InterPro" id="IPR036390">
    <property type="entry name" value="WH_DNA-bd_sf"/>
</dbReference>
<dbReference type="Proteomes" id="UP000034838">
    <property type="component" value="Unassembled WGS sequence"/>
</dbReference>
<dbReference type="EMBL" id="LBDA02000051">
    <property type="protein sequence ID" value="OIK25583.1"/>
    <property type="molecule type" value="Genomic_DNA"/>
</dbReference>
<evidence type="ECO:0000313" key="6">
    <source>
        <dbReference type="Proteomes" id="UP000034838"/>
    </source>
</evidence>
<evidence type="ECO:0000259" key="4">
    <source>
        <dbReference type="PROSITE" id="PS51000"/>
    </source>
</evidence>
<dbReference type="Gene3D" id="3.40.50.1360">
    <property type="match status" value="1"/>
</dbReference>
<dbReference type="InterPro" id="IPR050313">
    <property type="entry name" value="Carb_Metab_HTH_regulators"/>
</dbReference>
<keyword evidence="6" id="KW-1185">Reference proteome</keyword>
<organism evidence="5 6">
    <name type="scientific">Streptomyces malaysiense</name>
    <dbReference type="NCBI Taxonomy" id="1428626"/>
    <lineage>
        <taxon>Bacteria</taxon>
        <taxon>Bacillati</taxon>
        <taxon>Actinomycetota</taxon>
        <taxon>Actinomycetes</taxon>
        <taxon>Kitasatosporales</taxon>
        <taxon>Streptomycetaceae</taxon>
        <taxon>Streptomyces</taxon>
    </lineage>
</organism>
<dbReference type="GO" id="GO:0003677">
    <property type="term" value="F:DNA binding"/>
    <property type="evidence" value="ECO:0007669"/>
    <property type="project" value="UniProtKB-KW"/>
</dbReference>